<reference evidence="7" key="3">
    <citation type="submission" date="2025-09" db="UniProtKB">
        <authorList>
            <consortium name="Ensembl"/>
        </authorList>
    </citation>
    <scope>IDENTIFICATION</scope>
    <source>
        <strain evidence="7">Guanapo</strain>
    </source>
</reference>
<dbReference type="Ensembl" id="ENSPRET00000004191.1">
    <property type="protein sequence ID" value="ENSPREP00000004133.1"/>
    <property type="gene ID" value="ENSPREG00000002810.1"/>
</dbReference>
<accession>A0A3P9N3P0</accession>
<dbReference type="SUPFAM" id="SSF117839">
    <property type="entry name" value="WWE domain"/>
    <property type="match status" value="1"/>
</dbReference>
<dbReference type="PROSITE" id="PS50918">
    <property type="entry name" value="WWE"/>
    <property type="match status" value="1"/>
</dbReference>
<dbReference type="GeneTree" id="ENSGT00940000156857"/>
<evidence type="ECO:0000313" key="8">
    <source>
        <dbReference type="Proteomes" id="UP000242638"/>
    </source>
</evidence>
<dbReference type="InterPro" id="IPR004170">
    <property type="entry name" value="WWE_dom"/>
</dbReference>
<dbReference type="GO" id="GO:1990404">
    <property type="term" value="F:NAD+-protein mono-ADP-ribosyltransferase activity"/>
    <property type="evidence" value="ECO:0007669"/>
    <property type="project" value="TreeGrafter"/>
</dbReference>
<dbReference type="Proteomes" id="UP000242638">
    <property type="component" value="Unassembled WGS sequence"/>
</dbReference>
<evidence type="ECO:0000259" key="5">
    <source>
        <dbReference type="PROSITE" id="PS50918"/>
    </source>
</evidence>
<dbReference type="InterPro" id="IPR012317">
    <property type="entry name" value="Poly(ADP-ribose)pol_cat_dom"/>
</dbReference>
<reference evidence="8" key="1">
    <citation type="submission" date="2013-11" db="EMBL/GenBank/DDBJ databases">
        <title>The genomic landscape of the Guanapo guppy.</title>
        <authorList>
            <person name="Kuenstner A."/>
            <person name="Dreyer C."/>
        </authorList>
    </citation>
    <scope>NUCLEOTIDE SEQUENCE</scope>
    <source>
        <strain evidence="8">Guanapo</strain>
    </source>
</reference>
<reference evidence="7" key="2">
    <citation type="submission" date="2025-08" db="UniProtKB">
        <authorList>
            <consortium name="Ensembl"/>
        </authorList>
    </citation>
    <scope>IDENTIFICATION</scope>
    <source>
        <strain evidence="7">Guanapo</strain>
    </source>
</reference>
<dbReference type="GO" id="GO:0005634">
    <property type="term" value="C:nucleus"/>
    <property type="evidence" value="ECO:0007669"/>
    <property type="project" value="UniProtKB-SubCell"/>
</dbReference>
<dbReference type="CDD" id="cd01439">
    <property type="entry name" value="TCCD_inducible_PARP_like"/>
    <property type="match status" value="1"/>
</dbReference>
<dbReference type="Gene3D" id="3.90.228.10">
    <property type="match status" value="1"/>
</dbReference>
<dbReference type="Gene3D" id="3.30.720.50">
    <property type="match status" value="1"/>
</dbReference>
<keyword evidence="4" id="KW-0520">NAD</keyword>
<dbReference type="GO" id="GO:0003950">
    <property type="term" value="F:NAD+ poly-ADP-ribosyltransferase activity"/>
    <property type="evidence" value="ECO:0007669"/>
    <property type="project" value="UniProtKB-UniRule"/>
</dbReference>
<dbReference type="PANTHER" id="PTHR45740">
    <property type="entry name" value="POLY [ADP-RIBOSE] POLYMERASE"/>
    <property type="match status" value="1"/>
</dbReference>
<comment type="subcellular location">
    <subcellularLocation>
        <location evidence="1">Nucleus</location>
    </subcellularLocation>
</comment>
<evidence type="ECO:0000256" key="3">
    <source>
        <dbReference type="ARBA" id="ARBA00024347"/>
    </source>
</evidence>
<evidence type="ECO:0000259" key="6">
    <source>
        <dbReference type="PROSITE" id="PS51059"/>
    </source>
</evidence>
<dbReference type="Pfam" id="PF00644">
    <property type="entry name" value="PARP"/>
    <property type="match status" value="1"/>
</dbReference>
<sequence>MWALNEEEKMDTSDTPWYWYYLEDCGRWHRDDPSNSIRSEDMEEYYLRDSKCIMSVNMLNFRSKIDFSGVWNRLKCVFLCSDVADRPRHRETKENPTKKNSSRYCMCVCVCVCVFKLIRLSELTSEYKTVADYVSHDGLLSKSIVSISRIQNLELWEIYCRKKRQLMKIKHVQDIPERRLFHGTDTKNVDSICKYNFDLRIPKKNGRTFGNGIYFAIHASFADKYSTNSTLHGNTKSIFLARVMVGKCNLGKPDLLKPDDENAFDSCVNDANNPTIFIIFDPNQVYPEYLIEYQ</sequence>
<dbReference type="Pfam" id="PF02825">
    <property type="entry name" value="WWE"/>
    <property type="match status" value="1"/>
</dbReference>
<dbReference type="InterPro" id="IPR051712">
    <property type="entry name" value="ARTD-AVP"/>
</dbReference>
<dbReference type="SUPFAM" id="SSF56399">
    <property type="entry name" value="ADP-ribosylation"/>
    <property type="match status" value="1"/>
</dbReference>
<evidence type="ECO:0000313" key="7">
    <source>
        <dbReference type="Ensembl" id="ENSPREP00000004133.1"/>
    </source>
</evidence>
<dbReference type="PANTHER" id="PTHR45740:SF4">
    <property type="entry name" value="PROTEIN MONO-ADP-RIBOSYLTRANSFERASE PARP11"/>
    <property type="match status" value="1"/>
</dbReference>
<comment type="similarity">
    <text evidence="3">Belongs to the ARTD/PARP family.</text>
</comment>
<feature type="domain" description="PARP catalytic" evidence="6">
    <location>
        <begin position="100"/>
        <end position="294"/>
    </location>
</feature>
<protein>
    <recommendedName>
        <fullName evidence="4">Poly [ADP-ribose] polymerase</fullName>
        <shortName evidence="4">PARP</shortName>
        <ecNumber evidence="4">2.4.2.-</ecNumber>
    </recommendedName>
</protein>
<name>A0A3P9N3P0_POERE</name>
<proteinExistence type="inferred from homology"/>
<dbReference type="OMA" id="IQNVDLW"/>
<evidence type="ECO:0000256" key="4">
    <source>
        <dbReference type="RuleBase" id="RU362114"/>
    </source>
</evidence>
<keyword evidence="4" id="KW-0328">Glycosyltransferase</keyword>
<dbReference type="EC" id="2.4.2.-" evidence="4"/>
<keyword evidence="2" id="KW-0539">Nucleus</keyword>
<feature type="domain" description="WWE" evidence="5">
    <location>
        <begin position="5"/>
        <end position="90"/>
    </location>
</feature>
<dbReference type="PROSITE" id="PS51059">
    <property type="entry name" value="PARP_CATALYTIC"/>
    <property type="match status" value="1"/>
</dbReference>
<evidence type="ECO:0000256" key="2">
    <source>
        <dbReference type="ARBA" id="ARBA00023242"/>
    </source>
</evidence>
<keyword evidence="4" id="KW-0808">Transferase</keyword>
<organism evidence="7 8">
    <name type="scientific">Poecilia reticulata</name>
    <name type="common">Guppy</name>
    <name type="synonym">Acanthophacelus reticulatus</name>
    <dbReference type="NCBI Taxonomy" id="8081"/>
    <lineage>
        <taxon>Eukaryota</taxon>
        <taxon>Metazoa</taxon>
        <taxon>Chordata</taxon>
        <taxon>Craniata</taxon>
        <taxon>Vertebrata</taxon>
        <taxon>Euteleostomi</taxon>
        <taxon>Actinopterygii</taxon>
        <taxon>Neopterygii</taxon>
        <taxon>Teleostei</taxon>
        <taxon>Neoteleostei</taxon>
        <taxon>Acanthomorphata</taxon>
        <taxon>Ovalentaria</taxon>
        <taxon>Atherinomorphae</taxon>
        <taxon>Cyprinodontiformes</taxon>
        <taxon>Poeciliidae</taxon>
        <taxon>Poeciliinae</taxon>
        <taxon>Poecilia</taxon>
    </lineage>
</organism>
<dbReference type="AlphaFoldDB" id="A0A3P9N3P0"/>
<evidence type="ECO:0000256" key="1">
    <source>
        <dbReference type="ARBA" id="ARBA00004123"/>
    </source>
</evidence>
<keyword evidence="8" id="KW-1185">Reference proteome</keyword>
<dbReference type="InterPro" id="IPR037197">
    <property type="entry name" value="WWE_dom_sf"/>
</dbReference>
<dbReference type="Bgee" id="ENSPREG00000002810">
    <property type="expression patterns" value="Expressed in caudal fin and 1 other cell type or tissue"/>
</dbReference>